<keyword evidence="1" id="KW-0472">Membrane</keyword>
<dbReference type="PANTHER" id="PTHR31099:SF41">
    <property type="entry name" value="TRANSPOSASE (PUTATIVE), GYPSY TYPE-RELATED"/>
    <property type="match status" value="1"/>
</dbReference>
<dbReference type="PANTHER" id="PTHR31099">
    <property type="entry name" value="OS06G0165300 PROTEIN"/>
    <property type="match status" value="1"/>
</dbReference>
<evidence type="ECO:0000259" key="2">
    <source>
        <dbReference type="Pfam" id="PF04195"/>
    </source>
</evidence>
<dbReference type="InterPro" id="IPR007321">
    <property type="entry name" value="Transposase_28"/>
</dbReference>
<dbReference type="Pfam" id="PF04195">
    <property type="entry name" value="Transposase_28"/>
    <property type="match status" value="1"/>
</dbReference>
<proteinExistence type="predicted"/>
<accession>A0A699II83</accession>
<keyword evidence="1" id="KW-0812">Transmembrane</keyword>
<evidence type="ECO:0000256" key="1">
    <source>
        <dbReference type="SAM" id="Phobius"/>
    </source>
</evidence>
<feature type="transmembrane region" description="Helical" evidence="1">
    <location>
        <begin position="53"/>
        <end position="73"/>
    </location>
</feature>
<gene>
    <name evidence="3" type="ORF">Tci_536351</name>
</gene>
<dbReference type="AlphaFoldDB" id="A0A699II83"/>
<feature type="domain" description="Transposase (putative) gypsy type" evidence="2">
    <location>
        <begin position="173"/>
        <end position="230"/>
    </location>
</feature>
<dbReference type="EMBL" id="BKCJ010304559">
    <property type="protein sequence ID" value="GEZ64378.1"/>
    <property type="molecule type" value="Genomic_DNA"/>
</dbReference>
<reference evidence="3" key="1">
    <citation type="journal article" date="2019" name="Sci. Rep.">
        <title>Draft genome of Tanacetum cinerariifolium, the natural source of mosquito coil.</title>
        <authorList>
            <person name="Yamashiro T."/>
            <person name="Shiraishi A."/>
            <person name="Satake H."/>
            <person name="Nakayama K."/>
        </authorList>
    </citation>
    <scope>NUCLEOTIDE SEQUENCE</scope>
</reference>
<organism evidence="3">
    <name type="scientific">Tanacetum cinerariifolium</name>
    <name type="common">Dalmatian daisy</name>
    <name type="synonym">Chrysanthemum cinerariifolium</name>
    <dbReference type="NCBI Taxonomy" id="118510"/>
    <lineage>
        <taxon>Eukaryota</taxon>
        <taxon>Viridiplantae</taxon>
        <taxon>Streptophyta</taxon>
        <taxon>Embryophyta</taxon>
        <taxon>Tracheophyta</taxon>
        <taxon>Spermatophyta</taxon>
        <taxon>Magnoliopsida</taxon>
        <taxon>eudicotyledons</taxon>
        <taxon>Gunneridae</taxon>
        <taxon>Pentapetalae</taxon>
        <taxon>asterids</taxon>
        <taxon>campanulids</taxon>
        <taxon>Asterales</taxon>
        <taxon>Asteraceae</taxon>
        <taxon>Asteroideae</taxon>
        <taxon>Anthemideae</taxon>
        <taxon>Anthemidinae</taxon>
        <taxon>Tanacetum</taxon>
    </lineage>
</organism>
<protein>
    <submittedName>
        <fullName evidence="3">Putative transposase (Putative), gypsy type</fullName>
    </submittedName>
</protein>
<comment type="caution">
    <text evidence="3">The sequence shown here is derived from an EMBL/GenBank/DDBJ whole genome shotgun (WGS) entry which is preliminary data.</text>
</comment>
<evidence type="ECO:0000313" key="3">
    <source>
        <dbReference type="EMBL" id="GEZ64378.1"/>
    </source>
</evidence>
<sequence length="928" mass="103349">MLVSCLIGPTPHRDSTAQAQKACYTNYSSSSPPSLVFLLRAVLLLREVNVTRLRFFIVVFIPTFVTVGFSAALPWPVSIFTIFVIFELSTYFSTLVVTSRFFRLPGWVSTLYLFSKMSSIYDVLSTLTQTALDAFCQKYHILDTVHPALPGPNQSIRSSPVGKIGVYTRFFDRANFRIPLSRFLEDVLEYFRINLSQLSVIAAAKVSHFEILCNVHAYVPTVGLFGRFYVNSKNKGWLSFKMDLFTFIRHSDPTKVRIGERKIKEGHVPLLDSTKGRVIPLVDEDHHDDQDENIKIVGHDDLNEESGDANQEEVQTATVDKPKGIRMKRKATGGACGFNHPSKKPREDHDTYRSVSASIGGKSSVLPLLVMTAAVATTAVADVSSAPSFLLILYVSQDMDSETLRHIYVPKWNVVNESVLDDPDVYHSVVDKLAPSCFFPSIMVRMRSEHNLRERKVFERKCVRHADMLKEKDAKIVDLKAYKINILKEHNIALDKEKNTLEGHVVTLESATTTKDAELASLNAQTAKLTIYLSILQLFGDELSTNAASLKSEWDGLVDQCEVILDAHVKEISNRVVGLDYELMDLVLHLDEEFYPRFLTTISSRRWIFGHGLRLAVMKCRQSLDYGATFRAVIGLAIDKGVQVGLAAGIDHGKARRGLADVASYDLSMEARCVSAVLTFRNLDFEPSYEQLLLPIHRKEDNVVVGETSLSDSLNVVHNRCQKLKKGSLSGRSSISDAADVLVDMLSSENLIGEASTSGVPTTVVATTALFVSITTTLVSSIPPISMADYEALDAEPQPETSYSSKVVFENKTLETTPEHPTTNSSYGPSHLGPSFRLLLHDWHHFSVFKVYMSISTRITDFVLYVSENGVSSLLDLIMVWCAHMTCGIFSIQSLLPLSNRAFIPSSKLMFALSTKPLACRCLPEAKR</sequence>
<keyword evidence="1" id="KW-1133">Transmembrane helix</keyword>
<name>A0A699II83_TANCI</name>